<feature type="region of interest" description="Disordered" evidence="1">
    <location>
        <begin position="1"/>
        <end position="26"/>
    </location>
</feature>
<evidence type="ECO:0000313" key="2">
    <source>
        <dbReference type="EMBL" id="GBP84679.1"/>
    </source>
</evidence>
<sequence>MDDARDLEGYAGEENLDHNRSRYPPIRGRYSEPVSYHRSVLHENHTDIKDIVQMTNRRTPLNLSSASFQNSEQVGVILRSLLHGPLLKVTRLPKLTESLLTRVARSLASRRPPALYRSSDLQRTDRQGRTHLPYLMLIRRLSAGLFIGNGKGNAFRRVMKTRKLSEGVIAALVGSG</sequence>
<keyword evidence="3" id="KW-1185">Reference proteome</keyword>
<dbReference type="EMBL" id="BGZK01001693">
    <property type="protein sequence ID" value="GBP84679.1"/>
    <property type="molecule type" value="Genomic_DNA"/>
</dbReference>
<protein>
    <submittedName>
        <fullName evidence="2">Uncharacterized protein</fullName>
    </submittedName>
</protein>
<comment type="caution">
    <text evidence="2">The sequence shown here is derived from an EMBL/GenBank/DDBJ whole genome shotgun (WGS) entry which is preliminary data.</text>
</comment>
<dbReference type="AlphaFoldDB" id="A0A4C1ZCL7"/>
<evidence type="ECO:0000256" key="1">
    <source>
        <dbReference type="SAM" id="MobiDB-lite"/>
    </source>
</evidence>
<organism evidence="2 3">
    <name type="scientific">Eumeta variegata</name>
    <name type="common">Bagworm moth</name>
    <name type="synonym">Eumeta japonica</name>
    <dbReference type="NCBI Taxonomy" id="151549"/>
    <lineage>
        <taxon>Eukaryota</taxon>
        <taxon>Metazoa</taxon>
        <taxon>Ecdysozoa</taxon>
        <taxon>Arthropoda</taxon>
        <taxon>Hexapoda</taxon>
        <taxon>Insecta</taxon>
        <taxon>Pterygota</taxon>
        <taxon>Neoptera</taxon>
        <taxon>Endopterygota</taxon>
        <taxon>Lepidoptera</taxon>
        <taxon>Glossata</taxon>
        <taxon>Ditrysia</taxon>
        <taxon>Tineoidea</taxon>
        <taxon>Psychidae</taxon>
        <taxon>Oiketicinae</taxon>
        <taxon>Eumeta</taxon>
    </lineage>
</organism>
<proteinExistence type="predicted"/>
<accession>A0A4C1ZCL7</accession>
<evidence type="ECO:0000313" key="3">
    <source>
        <dbReference type="Proteomes" id="UP000299102"/>
    </source>
</evidence>
<gene>
    <name evidence="2" type="ORF">EVAR_60278_1</name>
</gene>
<dbReference type="Proteomes" id="UP000299102">
    <property type="component" value="Unassembled WGS sequence"/>
</dbReference>
<name>A0A4C1ZCL7_EUMVA</name>
<reference evidence="2 3" key="1">
    <citation type="journal article" date="2019" name="Commun. Biol.">
        <title>The bagworm genome reveals a unique fibroin gene that provides high tensile strength.</title>
        <authorList>
            <person name="Kono N."/>
            <person name="Nakamura H."/>
            <person name="Ohtoshi R."/>
            <person name="Tomita M."/>
            <person name="Numata K."/>
            <person name="Arakawa K."/>
        </authorList>
    </citation>
    <scope>NUCLEOTIDE SEQUENCE [LARGE SCALE GENOMIC DNA]</scope>
</reference>